<accession>A0ABX7GUN3</accession>
<dbReference type="Proteomes" id="UP000663181">
    <property type="component" value="Chromosome"/>
</dbReference>
<dbReference type="Pfam" id="PF02566">
    <property type="entry name" value="OsmC"/>
    <property type="match status" value="1"/>
</dbReference>
<dbReference type="EMBL" id="CP064030">
    <property type="protein sequence ID" value="QRN52940.1"/>
    <property type="molecule type" value="Genomic_DNA"/>
</dbReference>
<dbReference type="SUPFAM" id="SSF82784">
    <property type="entry name" value="OsmC-like"/>
    <property type="match status" value="1"/>
</dbReference>
<dbReference type="InterPro" id="IPR036102">
    <property type="entry name" value="OsmC/Ohrsf"/>
</dbReference>
<dbReference type="InterPro" id="IPR015946">
    <property type="entry name" value="KH_dom-like_a/b"/>
</dbReference>
<dbReference type="RefSeq" id="WP_188800172.1">
    <property type="nucleotide sequence ID" value="NZ_BMIZ01000002.1"/>
</dbReference>
<gene>
    <name evidence="1" type="ORF">ISN74_16045</name>
</gene>
<dbReference type="InterPro" id="IPR003718">
    <property type="entry name" value="OsmC/Ohr_fam"/>
</dbReference>
<keyword evidence="2" id="KW-1185">Reference proteome</keyword>
<sequence>MSDEQLIELSLEQVEDYEFRVRFDGTAIPDLTTDEAAPLGGDAGPNPSRLLAAGVTNCLAASLLFALRKFKNAPGNLSAKAQAHLARNEHGRWRITRIGVDLQLTDAVTALEHVDRALAQFEDFCIVTESVRQGIAVDVNVRDASGNVVHTSAV</sequence>
<evidence type="ECO:0000313" key="2">
    <source>
        <dbReference type="Proteomes" id="UP000663181"/>
    </source>
</evidence>
<reference evidence="1 2" key="1">
    <citation type="submission" date="2020-10" db="EMBL/GenBank/DDBJ databases">
        <title>Phylogeny of dyella-like bacteria.</title>
        <authorList>
            <person name="Fu J."/>
        </authorList>
    </citation>
    <scope>NUCLEOTIDE SEQUENCE [LARGE SCALE GENOMIC DNA]</scope>
    <source>
        <strain evidence="1 2">DHOB09</strain>
    </source>
</reference>
<organism evidence="1 2">
    <name type="scientific">Dyella caseinilytica</name>
    <dbReference type="NCBI Taxonomy" id="1849581"/>
    <lineage>
        <taxon>Bacteria</taxon>
        <taxon>Pseudomonadati</taxon>
        <taxon>Pseudomonadota</taxon>
        <taxon>Gammaproteobacteria</taxon>
        <taxon>Lysobacterales</taxon>
        <taxon>Rhodanobacteraceae</taxon>
        <taxon>Dyella</taxon>
    </lineage>
</organism>
<evidence type="ECO:0000313" key="1">
    <source>
        <dbReference type="EMBL" id="QRN52940.1"/>
    </source>
</evidence>
<name>A0ABX7GUN3_9GAMM</name>
<proteinExistence type="predicted"/>
<protein>
    <submittedName>
        <fullName evidence="1">OsmC family protein</fullName>
    </submittedName>
</protein>
<dbReference type="Gene3D" id="3.30.300.20">
    <property type="match status" value="1"/>
</dbReference>